<accession>A0A0A9D4E7</accession>
<reference evidence="1" key="2">
    <citation type="journal article" date="2015" name="Data Brief">
        <title>Shoot transcriptome of the giant reed, Arundo donax.</title>
        <authorList>
            <person name="Barrero R.A."/>
            <person name="Guerrero F.D."/>
            <person name="Moolhuijzen P."/>
            <person name="Goolsby J.A."/>
            <person name="Tidwell J."/>
            <person name="Bellgard S.E."/>
            <person name="Bellgard M.I."/>
        </authorList>
    </citation>
    <scope>NUCLEOTIDE SEQUENCE</scope>
    <source>
        <tissue evidence="1">Shoot tissue taken approximately 20 cm above the soil surface</tissue>
    </source>
</reference>
<dbReference type="AlphaFoldDB" id="A0A0A9D4E7"/>
<protein>
    <submittedName>
        <fullName evidence="1">Uncharacterized protein</fullName>
    </submittedName>
</protein>
<evidence type="ECO:0000313" key="1">
    <source>
        <dbReference type="EMBL" id="JAD81563.1"/>
    </source>
</evidence>
<dbReference type="EMBL" id="GBRH01216332">
    <property type="protein sequence ID" value="JAD81563.1"/>
    <property type="molecule type" value="Transcribed_RNA"/>
</dbReference>
<reference evidence="1" key="1">
    <citation type="submission" date="2014-09" db="EMBL/GenBank/DDBJ databases">
        <authorList>
            <person name="Magalhaes I.L.F."/>
            <person name="Oliveira U."/>
            <person name="Santos F.R."/>
            <person name="Vidigal T.H.D.A."/>
            <person name="Brescovit A.D."/>
            <person name="Santos A.J."/>
        </authorList>
    </citation>
    <scope>NUCLEOTIDE SEQUENCE</scope>
    <source>
        <tissue evidence="1">Shoot tissue taken approximately 20 cm above the soil surface</tissue>
    </source>
</reference>
<proteinExistence type="predicted"/>
<sequence>MVTLRRAYPKNPWQKQKIISIEDCEIVSVNRFLKEMFP</sequence>
<organism evidence="1">
    <name type="scientific">Arundo donax</name>
    <name type="common">Giant reed</name>
    <name type="synonym">Donax arundinaceus</name>
    <dbReference type="NCBI Taxonomy" id="35708"/>
    <lineage>
        <taxon>Eukaryota</taxon>
        <taxon>Viridiplantae</taxon>
        <taxon>Streptophyta</taxon>
        <taxon>Embryophyta</taxon>
        <taxon>Tracheophyta</taxon>
        <taxon>Spermatophyta</taxon>
        <taxon>Magnoliopsida</taxon>
        <taxon>Liliopsida</taxon>
        <taxon>Poales</taxon>
        <taxon>Poaceae</taxon>
        <taxon>PACMAD clade</taxon>
        <taxon>Arundinoideae</taxon>
        <taxon>Arundineae</taxon>
        <taxon>Arundo</taxon>
    </lineage>
</organism>
<name>A0A0A9D4E7_ARUDO</name>